<keyword evidence="4 8" id="KW-0436">Ligase</keyword>
<dbReference type="InterPro" id="IPR014729">
    <property type="entry name" value="Rossmann-like_a/b/a_fold"/>
</dbReference>
<dbReference type="Gene3D" id="3.40.50.620">
    <property type="entry name" value="HUPs"/>
    <property type="match status" value="1"/>
</dbReference>
<dbReference type="PROSITE" id="PS50263">
    <property type="entry name" value="CN_HYDROLASE"/>
    <property type="match status" value="1"/>
</dbReference>
<evidence type="ECO:0000259" key="9">
    <source>
        <dbReference type="PROSITE" id="PS50263"/>
    </source>
</evidence>
<dbReference type="EC" id="6.3.5.1" evidence="3"/>
<evidence type="ECO:0000256" key="3">
    <source>
        <dbReference type="ARBA" id="ARBA00012743"/>
    </source>
</evidence>
<dbReference type="UniPathway" id="UPA00253">
    <property type="reaction ID" value="UER00334"/>
</dbReference>
<keyword evidence="5 8" id="KW-0547">Nucleotide-binding</keyword>
<dbReference type="AlphaFoldDB" id="A0A6B0Y329"/>
<dbReference type="InterPro" id="IPR003010">
    <property type="entry name" value="C-N_Hydrolase"/>
</dbReference>
<proteinExistence type="inferred from homology"/>
<dbReference type="PIRSF" id="PIRSF006630">
    <property type="entry name" value="NADS_GAT"/>
    <property type="match status" value="1"/>
</dbReference>
<comment type="caution">
    <text evidence="10">The sequence shown here is derived from an EMBL/GenBank/DDBJ whole genome shotgun (WGS) entry which is preliminary data.</text>
</comment>
<dbReference type="SUPFAM" id="SSF52402">
    <property type="entry name" value="Adenine nucleotide alpha hydrolases-like"/>
    <property type="match status" value="1"/>
</dbReference>
<dbReference type="InterPro" id="IPR014445">
    <property type="entry name" value="Gln-dep_NAD_synthase"/>
</dbReference>
<organism evidence="10">
    <name type="scientific">Boseongicola sp. SB0664_bin_43</name>
    <dbReference type="NCBI Taxonomy" id="2604844"/>
    <lineage>
        <taxon>Bacteria</taxon>
        <taxon>Pseudomonadati</taxon>
        <taxon>Pseudomonadota</taxon>
        <taxon>Alphaproteobacteria</taxon>
        <taxon>Rhodobacterales</taxon>
        <taxon>Paracoccaceae</taxon>
        <taxon>Boseongicola</taxon>
    </lineage>
</organism>
<evidence type="ECO:0000256" key="4">
    <source>
        <dbReference type="ARBA" id="ARBA00022598"/>
    </source>
</evidence>
<dbReference type="GO" id="GO:0004359">
    <property type="term" value="F:glutaminase activity"/>
    <property type="evidence" value="ECO:0007669"/>
    <property type="project" value="InterPro"/>
</dbReference>
<gene>
    <name evidence="10" type="primary">nadE</name>
    <name evidence="10" type="ORF">F4Y60_05285</name>
</gene>
<dbReference type="Pfam" id="PF00795">
    <property type="entry name" value="CN_hydrolase"/>
    <property type="match status" value="1"/>
</dbReference>
<accession>A0A6B0Y329</accession>
<comment type="similarity">
    <text evidence="8">Belongs to the NAD synthetase family.</text>
</comment>
<evidence type="ECO:0000256" key="6">
    <source>
        <dbReference type="ARBA" id="ARBA00022840"/>
    </source>
</evidence>
<protein>
    <recommendedName>
        <fullName evidence="3">NAD(+) synthase (glutamine-hydrolyzing)</fullName>
        <ecNumber evidence="3">6.3.5.1</ecNumber>
    </recommendedName>
</protein>
<dbReference type="GO" id="GO:0003952">
    <property type="term" value="F:NAD+ synthase (glutamine-hydrolyzing) activity"/>
    <property type="evidence" value="ECO:0007669"/>
    <property type="project" value="UniProtKB-EC"/>
</dbReference>
<feature type="non-terminal residue" evidence="10">
    <location>
        <position position="384"/>
    </location>
</feature>
<dbReference type="Gene3D" id="3.60.110.10">
    <property type="entry name" value="Carbon-nitrogen hydrolase"/>
    <property type="match status" value="1"/>
</dbReference>
<evidence type="ECO:0000313" key="10">
    <source>
        <dbReference type="EMBL" id="MXY33496.1"/>
    </source>
</evidence>
<name>A0A6B0Y329_9RHOB</name>
<evidence type="ECO:0000256" key="5">
    <source>
        <dbReference type="ARBA" id="ARBA00022741"/>
    </source>
</evidence>
<dbReference type="Pfam" id="PF02540">
    <property type="entry name" value="NAD_synthase"/>
    <property type="match status" value="1"/>
</dbReference>
<evidence type="ECO:0000256" key="2">
    <source>
        <dbReference type="ARBA" id="ARBA00007145"/>
    </source>
</evidence>
<evidence type="ECO:0000256" key="1">
    <source>
        <dbReference type="ARBA" id="ARBA00005188"/>
    </source>
</evidence>
<dbReference type="GO" id="GO:0005524">
    <property type="term" value="F:ATP binding"/>
    <property type="evidence" value="ECO:0007669"/>
    <property type="project" value="UniProtKB-KW"/>
</dbReference>
<evidence type="ECO:0000256" key="7">
    <source>
        <dbReference type="ARBA" id="ARBA00023027"/>
    </source>
</evidence>
<sequence length="384" mass="41642">MARRFRVTLVQMNPTVGDFAGNSALAQSAWEQGRAAGADLVMLTEMFITGYNTQDLVMRPSFVRDAEARLDALRAACAEGPALGIGGPLLQDGKLYNAFHVFKDGRVVRRNLKRELPNETVFDEVRVFDRGPLAGPFDLGGVRIGVPICEDAWHEEVPESLAESGAEILLVPNGSPYCREKFDTRLNLMAARVVETGLPLVYLNMIGGQDDQAFDGGSFVLNPGCELAVRMPFFDESVVHVDFEEGRHGWRALKGEVAPCPDPWELDYRAMVEATRDYVRKAGFSKALLGLSGGVDSAAVACIAVDALGPENVRCVMMPSEYTSGQSQEDASAVAAALGIRLDTVPIAAPVEATVRALAPLFEGREPDITEENIQSRLRGVILM</sequence>
<dbReference type="PANTHER" id="PTHR23090">
    <property type="entry name" value="NH 3 /GLUTAMINE-DEPENDENT NAD + SYNTHETASE"/>
    <property type="match status" value="1"/>
</dbReference>
<keyword evidence="7 8" id="KW-0520">NAD</keyword>
<dbReference type="InterPro" id="IPR022310">
    <property type="entry name" value="NAD/GMP_synthase"/>
</dbReference>
<dbReference type="CDD" id="cd00553">
    <property type="entry name" value="NAD_synthase"/>
    <property type="match status" value="1"/>
</dbReference>
<dbReference type="GO" id="GO:0009435">
    <property type="term" value="P:NAD+ biosynthetic process"/>
    <property type="evidence" value="ECO:0007669"/>
    <property type="project" value="UniProtKB-UniPathway"/>
</dbReference>
<comment type="pathway">
    <text evidence="1">Cofactor biosynthesis; NAD(+) biosynthesis; NAD(+) from deamido-NAD(+) (L-Gln route): step 1/1.</text>
</comment>
<reference evidence="10" key="1">
    <citation type="submission" date="2019-09" db="EMBL/GenBank/DDBJ databases">
        <title>Characterisation of the sponge microbiome using genome-centric metagenomics.</title>
        <authorList>
            <person name="Engelberts J.P."/>
            <person name="Robbins S.J."/>
            <person name="De Goeij J.M."/>
            <person name="Aranda M."/>
            <person name="Bell S.C."/>
            <person name="Webster N.S."/>
        </authorList>
    </citation>
    <scope>NUCLEOTIDE SEQUENCE</scope>
    <source>
        <strain evidence="10">SB0664_bin_43</strain>
    </source>
</reference>
<dbReference type="EMBL" id="VXRY01000214">
    <property type="protein sequence ID" value="MXY33496.1"/>
    <property type="molecule type" value="Genomic_DNA"/>
</dbReference>
<dbReference type="CDD" id="cd07570">
    <property type="entry name" value="GAT_Gln-NAD-synth"/>
    <property type="match status" value="1"/>
</dbReference>
<comment type="similarity">
    <text evidence="2">In the C-terminal section; belongs to the NAD synthetase family.</text>
</comment>
<keyword evidence="6 8" id="KW-0067">ATP-binding</keyword>
<evidence type="ECO:0000256" key="8">
    <source>
        <dbReference type="RuleBase" id="RU003811"/>
    </source>
</evidence>
<dbReference type="InterPro" id="IPR003694">
    <property type="entry name" value="NAD_synthase"/>
</dbReference>
<dbReference type="InterPro" id="IPR036526">
    <property type="entry name" value="C-N_Hydrolase_sf"/>
</dbReference>
<feature type="domain" description="CN hydrolase" evidence="9">
    <location>
        <begin position="5"/>
        <end position="245"/>
    </location>
</feature>
<dbReference type="SUPFAM" id="SSF56317">
    <property type="entry name" value="Carbon-nitrogen hydrolase"/>
    <property type="match status" value="1"/>
</dbReference>
<dbReference type="NCBIfam" id="TIGR00552">
    <property type="entry name" value="nadE"/>
    <property type="match status" value="1"/>
</dbReference>
<dbReference type="PANTHER" id="PTHR23090:SF9">
    <property type="entry name" value="GLUTAMINE-DEPENDENT NAD(+) SYNTHETASE"/>
    <property type="match status" value="1"/>
</dbReference>
<dbReference type="GO" id="GO:0005737">
    <property type="term" value="C:cytoplasm"/>
    <property type="evidence" value="ECO:0007669"/>
    <property type="project" value="InterPro"/>
</dbReference>